<evidence type="ECO:0000313" key="2">
    <source>
        <dbReference type="Proteomes" id="UP001162992"/>
    </source>
</evidence>
<dbReference type="Proteomes" id="UP001162992">
    <property type="component" value="Chromosome 12"/>
</dbReference>
<reference evidence="2" key="1">
    <citation type="journal article" date="2024" name="Proc. Natl. Acad. Sci. U.S.A.">
        <title>Extraordinary preservation of gene collinearity over three hundred million years revealed in homosporous lycophytes.</title>
        <authorList>
            <person name="Li C."/>
            <person name="Wickell D."/>
            <person name="Kuo L.Y."/>
            <person name="Chen X."/>
            <person name="Nie B."/>
            <person name="Liao X."/>
            <person name="Peng D."/>
            <person name="Ji J."/>
            <person name="Jenkins J."/>
            <person name="Williams M."/>
            <person name="Shu S."/>
            <person name="Plott C."/>
            <person name="Barry K."/>
            <person name="Rajasekar S."/>
            <person name="Grimwood J."/>
            <person name="Han X."/>
            <person name="Sun S."/>
            <person name="Hou Z."/>
            <person name="He W."/>
            <person name="Dai G."/>
            <person name="Sun C."/>
            <person name="Schmutz J."/>
            <person name="Leebens-Mack J.H."/>
            <person name="Li F.W."/>
            <person name="Wang L."/>
        </authorList>
    </citation>
    <scope>NUCLEOTIDE SEQUENCE [LARGE SCALE GENOMIC DNA]</scope>
    <source>
        <strain evidence="2">cv. PW_Plant_1</strain>
    </source>
</reference>
<comment type="caution">
    <text evidence="1">The sequence shown here is derived from an EMBL/GenBank/DDBJ whole genome shotgun (WGS) entry which is preliminary data.</text>
</comment>
<sequence length="195" mass="21031">MGLSRALLLLILLQVVVLGLGLIMGMPNDLVKEFRAAGFDLVADLLGSTDVGDASAFTLFTPGDASLALLSRSEPAIDLLRYHISPQWLSYNDLKSLPLGAQISTLLPNYTILVTSTAEGDELSNGLTLDNVEILLPDLYFDEMIVIHGISDIMNPFIYGAEQNITIQSQLTCPKEEHVPGNFCLGSNVSRPATV</sequence>
<organism evidence="1 2">
    <name type="scientific">Diphasiastrum complanatum</name>
    <name type="common">Issler's clubmoss</name>
    <name type="synonym">Lycopodium complanatum</name>
    <dbReference type="NCBI Taxonomy" id="34168"/>
    <lineage>
        <taxon>Eukaryota</taxon>
        <taxon>Viridiplantae</taxon>
        <taxon>Streptophyta</taxon>
        <taxon>Embryophyta</taxon>
        <taxon>Tracheophyta</taxon>
        <taxon>Lycopodiopsida</taxon>
        <taxon>Lycopodiales</taxon>
        <taxon>Lycopodiaceae</taxon>
        <taxon>Lycopodioideae</taxon>
        <taxon>Diphasiastrum</taxon>
    </lineage>
</organism>
<gene>
    <name evidence="1" type="ORF">O6H91_12G103600</name>
</gene>
<dbReference type="EMBL" id="CM055103">
    <property type="protein sequence ID" value="KAJ7537221.1"/>
    <property type="molecule type" value="Genomic_DNA"/>
</dbReference>
<name>A0ACC2C5A4_DIPCM</name>
<evidence type="ECO:0000313" key="1">
    <source>
        <dbReference type="EMBL" id="KAJ7537221.1"/>
    </source>
</evidence>
<accession>A0ACC2C5A4</accession>
<keyword evidence="2" id="KW-1185">Reference proteome</keyword>
<proteinExistence type="predicted"/>
<protein>
    <submittedName>
        <fullName evidence="1">Uncharacterized protein</fullName>
    </submittedName>
</protein>